<feature type="domain" description="Tyr recombinase" evidence="6">
    <location>
        <begin position="193"/>
        <end position="399"/>
    </location>
</feature>
<feature type="region of interest" description="Disordered" evidence="5">
    <location>
        <begin position="1"/>
        <end position="21"/>
    </location>
</feature>
<keyword evidence="9" id="KW-1185">Reference proteome</keyword>
<accession>A0ABW4DFH6</accession>
<dbReference type="InterPro" id="IPR002104">
    <property type="entry name" value="Integrase_catalytic"/>
</dbReference>
<evidence type="ECO:0000256" key="5">
    <source>
        <dbReference type="SAM" id="MobiDB-lite"/>
    </source>
</evidence>
<dbReference type="EMBL" id="JBHTNZ010000011">
    <property type="protein sequence ID" value="MFD1461921.1"/>
    <property type="molecule type" value="Genomic_DNA"/>
</dbReference>
<comment type="caution">
    <text evidence="8">The sequence shown here is derived from an EMBL/GenBank/DDBJ whole genome shotgun (WGS) entry which is preliminary data.</text>
</comment>
<organism evidence="8 9">
    <name type="scientific">Paenibacillus farraposensis</name>
    <dbReference type="NCBI Taxonomy" id="2807095"/>
    <lineage>
        <taxon>Bacteria</taxon>
        <taxon>Bacillati</taxon>
        <taxon>Bacillota</taxon>
        <taxon>Bacilli</taxon>
        <taxon>Bacillales</taxon>
        <taxon>Paenibacillaceae</taxon>
        <taxon>Paenibacillus</taxon>
    </lineage>
</organism>
<evidence type="ECO:0000313" key="8">
    <source>
        <dbReference type="EMBL" id="MFD1461921.1"/>
    </source>
</evidence>
<dbReference type="InterPro" id="IPR010998">
    <property type="entry name" value="Integrase_recombinase_N"/>
</dbReference>
<gene>
    <name evidence="8" type="ORF">ACFQ5D_10955</name>
</gene>
<evidence type="ECO:0000256" key="4">
    <source>
        <dbReference type="PROSITE-ProRule" id="PRU01248"/>
    </source>
</evidence>
<evidence type="ECO:0000259" key="7">
    <source>
        <dbReference type="PROSITE" id="PS51900"/>
    </source>
</evidence>
<dbReference type="InterPro" id="IPR050090">
    <property type="entry name" value="Tyrosine_recombinase_XerCD"/>
</dbReference>
<dbReference type="InterPro" id="IPR011010">
    <property type="entry name" value="DNA_brk_join_enz"/>
</dbReference>
<dbReference type="InterPro" id="IPR013762">
    <property type="entry name" value="Integrase-like_cat_sf"/>
</dbReference>
<dbReference type="Proteomes" id="UP001597340">
    <property type="component" value="Unassembled WGS sequence"/>
</dbReference>
<name>A0ABW4DFH6_9BACL</name>
<feature type="domain" description="Core-binding (CB)" evidence="7">
    <location>
        <begin position="79"/>
        <end position="162"/>
    </location>
</feature>
<dbReference type="PANTHER" id="PTHR30349:SF64">
    <property type="entry name" value="PROPHAGE INTEGRASE INTD-RELATED"/>
    <property type="match status" value="1"/>
</dbReference>
<dbReference type="RefSeq" id="WP_229525302.1">
    <property type="nucleotide sequence ID" value="NZ_JAFFQR010000095.1"/>
</dbReference>
<dbReference type="PANTHER" id="PTHR30349">
    <property type="entry name" value="PHAGE INTEGRASE-RELATED"/>
    <property type="match status" value="1"/>
</dbReference>
<proteinExistence type="inferred from homology"/>
<evidence type="ECO:0000256" key="1">
    <source>
        <dbReference type="ARBA" id="ARBA00008857"/>
    </source>
</evidence>
<comment type="similarity">
    <text evidence="1">Belongs to the 'phage' integrase family.</text>
</comment>
<evidence type="ECO:0000259" key="6">
    <source>
        <dbReference type="PROSITE" id="PS51898"/>
    </source>
</evidence>
<dbReference type="Pfam" id="PF00589">
    <property type="entry name" value="Phage_integrase"/>
    <property type="match status" value="1"/>
</dbReference>
<keyword evidence="3" id="KW-0233">DNA recombination</keyword>
<dbReference type="InterPro" id="IPR044068">
    <property type="entry name" value="CB"/>
</dbReference>
<keyword evidence="2 4" id="KW-0238">DNA-binding</keyword>
<evidence type="ECO:0000313" key="9">
    <source>
        <dbReference type="Proteomes" id="UP001597340"/>
    </source>
</evidence>
<evidence type="ECO:0000256" key="3">
    <source>
        <dbReference type="ARBA" id="ARBA00023172"/>
    </source>
</evidence>
<sequence length="407" mass="47111">MKNKEKSTKRKLPPNVRERDGKYSYRYYIPTTKFVDGEEKKSSKETESPRFDTIQEAVDFGILIEAKKIQKKLKYTDDLTVSTWSKTWLKAYIIESEPAKNTIRSRDYGLSVVLEQFGGFALKDVTTSQYQDFLYRLKEEGKSRNTITVIHTAASLMFKHAKRNGLIEFDPTADAVIPKERKTARKIGEKRQVLPKFLEKDELKKFLQLARFMLTTNMWAFFVVLSYTGLRISEAAGLQWEDIDMEKRTIDVNKQIYGTSVLKYSFIPPKNEQSERIVSFGDTVAKALRLLQEWQKDERLSAKKFNPKDNFVFWCPTFPGYPVQVTGMGNFMRKVLGKAELPTNLTPHSLRHTHVSLLASNPRVGLPEIQARIGHKSNSKVTELIYLHVTKNRQFEIADDFEWAINN</sequence>
<dbReference type="PROSITE" id="PS51898">
    <property type="entry name" value="TYR_RECOMBINASE"/>
    <property type="match status" value="1"/>
</dbReference>
<protein>
    <submittedName>
        <fullName evidence="8">Tyrosine-type recombinase/integrase</fullName>
    </submittedName>
</protein>
<evidence type="ECO:0000256" key="2">
    <source>
        <dbReference type="ARBA" id="ARBA00023125"/>
    </source>
</evidence>
<dbReference type="CDD" id="cd01189">
    <property type="entry name" value="INT_ICEBs1_C_like"/>
    <property type="match status" value="1"/>
</dbReference>
<dbReference type="PROSITE" id="PS51900">
    <property type="entry name" value="CB"/>
    <property type="match status" value="1"/>
</dbReference>
<reference evidence="9" key="1">
    <citation type="journal article" date="2019" name="Int. J. Syst. Evol. Microbiol.">
        <title>The Global Catalogue of Microorganisms (GCM) 10K type strain sequencing project: providing services to taxonomists for standard genome sequencing and annotation.</title>
        <authorList>
            <consortium name="The Broad Institute Genomics Platform"/>
            <consortium name="The Broad Institute Genome Sequencing Center for Infectious Disease"/>
            <person name="Wu L."/>
            <person name="Ma J."/>
        </authorList>
    </citation>
    <scope>NUCLEOTIDE SEQUENCE [LARGE SCALE GENOMIC DNA]</scope>
    <source>
        <strain evidence="9">CCM 9147</strain>
    </source>
</reference>
<dbReference type="SUPFAM" id="SSF56349">
    <property type="entry name" value="DNA breaking-rejoining enzymes"/>
    <property type="match status" value="1"/>
</dbReference>
<dbReference type="Gene3D" id="1.10.150.130">
    <property type="match status" value="1"/>
</dbReference>
<dbReference type="Gene3D" id="1.10.443.10">
    <property type="entry name" value="Intergrase catalytic core"/>
    <property type="match status" value="1"/>
</dbReference>